<name>A0A0F4YT68_RASE3</name>
<evidence type="ECO:0000313" key="2">
    <source>
        <dbReference type="Proteomes" id="UP000053958"/>
    </source>
</evidence>
<dbReference type="Proteomes" id="UP000053958">
    <property type="component" value="Unassembled WGS sequence"/>
</dbReference>
<dbReference type="EMBL" id="LASV01000191">
    <property type="protein sequence ID" value="KKA21280.1"/>
    <property type="molecule type" value="Genomic_DNA"/>
</dbReference>
<proteinExistence type="predicted"/>
<dbReference type="RefSeq" id="XP_013327892.1">
    <property type="nucleotide sequence ID" value="XM_013472438.1"/>
</dbReference>
<organism evidence="1 2">
    <name type="scientific">Rasamsonia emersonii (strain ATCC 16479 / CBS 393.64 / IMI 116815)</name>
    <dbReference type="NCBI Taxonomy" id="1408163"/>
    <lineage>
        <taxon>Eukaryota</taxon>
        <taxon>Fungi</taxon>
        <taxon>Dikarya</taxon>
        <taxon>Ascomycota</taxon>
        <taxon>Pezizomycotina</taxon>
        <taxon>Eurotiomycetes</taxon>
        <taxon>Eurotiomycetidae</taxon>
        <taxon>Eurotiales</taxon>
        <taxon>Trichocomaceae</taxon>
        <taxon>Rasamsonia</taxon>
    </lineage>
</organism>
<reference evidence="1 2" key="1">
    <citation type="submission" date="2015-04" db="EMBL/GenBank/DDBJ databases">
        <authorList>
            <person name="Heijne W.H."/>
            <person name="Fedorova N.D."/>
            <person name="Nierman W.C."/>
            <person name="Vollebregt A.W."/>
            <person name="Zhao Z."/>
            <person name="Wu L."/>
            <person name="Kumar M."/>
            <person name="Stam H."/>
            <person name="van den Berg M.A."/>
            <person name="Pel H.J."/>
        </authorList>
    </citation>
    <scope>NUCLEOTIDE SEQUENCE [LARGE SCALE GENOMIC DNA]</scope>
    <source>
        <strain evidence="1 2">CBS 393.64</strain>
    </source>
</reference>
<dbReference type="AlphaFoldDB" id="A0A0F4YT68"/>
<accession>A0A0F4YT68</accession>
<keyword evidence="2" id="KW-1185">Reference proteome</keyword>
<evidence type="ECO:0000313" key="1">
    <source>
        <dbReference type="EMBL" id="KKA21280.1"/>
    </source>
</evidence>
<gene>
    <name evidence="1" type="ORF">T310_4656</name>
</gene>
<sequence>MKGTSIFNIKAWSKIHPPLPRTPRESQQLLNALTSSFRRQLEAADTNKPAQSADKHLRTILDNPLFRVVPSKPAYTPGDPNAQKTLEKRLAEEPMAVFDDLVAAGSATPKDIFQCLQSQLALIGSTSGDANQAMKRSGAGSRVVSWFWASDSASRKTLFKYRRATSAALKFMAAEGLQDIIMVWLRMLSKRDLGGLDGRIPELPARQLFNEFLSDFMAAEIRYGGGIASALGYFLQASQMCSFLTDRPSARLELTRC</sequence>
<dbReference type="GeneID" id="25317003"/>
<comment type="caution">
    <text evidence="1">The sequence shown here is derived from an EMBL/GenBank/DDBJ whole genome shotgun (WGS) entry which is preliminary data.</text>
</comment>
<protein>
    <submittedName>
        <fullName evidence="1">Uncharacterized protein</fullName>
    </submittedName>
</protein>
<dbReference type="OrthoDB" id="5424391at2759"/>